<name>H9UH94_SPIAZ</name>
<evidence type="ECO:0000313" key="5">
    <source>
        <dbReference type="Proteomes" id="UP000007383"/>
    </source>
</evidence>
<gene>
    <name evidence="4" type="ordered locus">Spiaf_0793</name>
</gene>
<dbReference type="OrthoDB" id="370280at2"/>
<dbReference type="HOGENOM" id="CLU_1601660_0_0_12"/>
<dbReference type="eggNOG" id="ENOG502ZGNJ">
    <property type="taxonomic scope" value="Bacteria"/>
</dbReference>
<dbReference type="KEGG" id="sfc:Spiaf_0793"/>
<comment type="function">
    <text evidence="1">Required for the efficient initiation of filament assembly.</text>
</comment>
<dbReference type="EMBL" id="CP003282">
    <property type="protein sequence ID" value="AFG36887.1"/>
    <property type="molecule type" value="Genomic_DNA"/>
</dbReference>
<evidence type="ECO:0000313" key="4">
    <source>
        <dbReference type="EMBL" id="AFG36887.1"/>
    </source>
</evidence>
<evidence type="ECO:0000256" key="3">
    <source>
        <dbReference type="ARBA" id="ARBA00022795"/>
    </source>
</evidence>
<evidence type="ECO:0000256" key="1">
    <source>
        <dbReference type="ARBA" id="ARBA00002397"/>
    </source>
</evidence>
<dbReference type="GO" id="GO:0044780">
    <property type="term" value="P:bacterial-type flagellum assembly"/>
    <property type="evidence" value="ECO:0007669"/>
    <property type="project" value="InterPro"/>
</dbReference>
<keyword evidence="3" id="KW-1005">Bacterial flagellum biogenesis</keyword>
<accession>H9UH94</accession>
<evidence type="ECO:0000256" key="2">
    <source>
        <dbReference type="ARBA" id="ARBA00007703"/>
    </source>
</evidence>
<dbReference type="RefSeq" id="WP_014454884.1">
    <property type="nucleotide sequence ID" value="NC_017098.1"/>
</dbReference>
<protein>
    <submittedName>
        <fullName evidence="4">FlgN protein</fullName>
    </submittedName>
</protein>
<keyword evidence="5" id="KW-1185">Reference proteome</keyword>
<sequence length="166" mass="19037">MQVKNATTDFQNSLQQQVQLLESLAGCEHRMQQAVMRKNWHELDESLHQLQTISEEIHRCEQDREQSFASLCRQLNLPESSRFAQVVGHLPDENRREITSLYRRLKIAVLRVQTITSGVDAYINTTVETMNQIVEEVFPGARGSVYSRDGSVYGKQPPAMVVNHQL</sequence>
<organism evidence="4 5">
    <name type="scientific">Spirochaeta africana (strain ATCC 700263 / DSM 8902 / Z-7692)</name>
    <dbReference type="NCBI Taxonomy" id="889378"/>
    <lineage>
        <taxon>Bacteria</taxon>
        <taxon>Pseudomonadati</taxon>
        <taxon>Spirochaetota</taxon>
        <taxon>Spirochaetia</taxon>
        <taxon>Spirochaetales</taxon>
        <taxon>Spirochaetaceae</taxon>
        <taxon>Spirochaeta</taxon>
    </lineage>
</organism>
<comment type="similarity">
    <text evidence="2">Belongs to the FlgN family.</text>
</comment>
<dbReference type="Pfam" id="PF05130">
    <property type="entry name" value="FlgN"/>
    <property type="match status" value="1"/>
</dbReference>
<proteinExistence type="inferred from homology"/>
<reference evidence="5" key="1">
    <citation type="journal article" date="2013" name="Stand. Genomic Sci.">
        <title>Complete genome sequence of the halophilic bacterium Spirochaeta africana type strain (Z-7692(T)) from the alkaline Lake Magadi in the East African Rift.</title>
        <authorList>
            <person name="Liolos K."/>
            <person name="Abt B."/>
            <person name="Scheuner C."/>
            <person name="Teshima H."/>
            <person name="Held B."/>
            <person name="Lapidus A."/>
            <person name="Nolan M."/>
            <person name="Lucas S."/>
            <person name="Deshpande S."/>
            <person name="Cheng J.F."/>
            <person name="Tapia R."/>
            <person name="Goodwin L.A."/>
            <person name="Pitluck S."/>
            <person name="Pagani I."/>
            <person name="Ivanova N."/>
            <person name="Mavromatis K."/>
            <person name="Mikhailova N."/>
            <person name="Huntemann M."/>
            <person name="Pati A."/>
            <person name="Chen A."/>
            <person name="Palaniappan K."/>
            <person name="Land M."/>
            <person name="Rohde M."/>
            <person name="Tindall B.J."/>
            <person name="Detter J.C."/>
            <person name="Goker M."/>
            <person name="Bristow J."/>
            <person name="Eisen J.A."/>
            <person name="Markowitz V."/>
            <person name="Hugenholtz P."/>
            <person name="Woyke T."/>
            <person name="Klenk H.P."/>
            <person name="Kyrpides N.C."/>
        </authorList>
    </citation>
    <scope>NUCLEOTIDE SEQUENCE</scope>
    <source>
        <strain evidence="5">ATCC 700263 / DSM 8902 / Z-7692</strain>
    </source>
</reference>
<dbReference type="AlphaFoldDB" id="H9UH94"/>
<dbReference type="PATRIC" id="fig|889378.3.peg.797"/>
<dbReference type="SUPFAM" id="SSF140566">
    <property type="entry name" value="FlgN-like"/>
    <property type="match status" value="1"/>
</dbReference>
<dbReference type="Gene3D" id="1.20.58.300">
    <property type="entry name" value="FlgN-like"/>
    <property type="match status" value="1"/>
</dbReference>
<dbReference type="Proteomes" id="UP000007383">
    <property type="component" value="Chromosome"/>
</dbReference>
<dbReference type="STRING" id="889378.Spiaf_0793"/>
<dbReference type="InterPro" id="IPR007809">
    <property type="entry name" value="FlgN-like"/>
</dbReference>
<dbReference type="InterPro" id="IPR036679">
    <property type="entry name" value="FlgN-like_sf"/>
</dbReference>